<organism evidence="1 2">
    <name type="scientific">Aureibacter tunicatorum</name>
    <dbReference type="NCBI Taxonomy" id="866807"/>
    <lineage>
        <taxon>Bacteria</taxon>
        <taxon>Pseudomonadati</taxon>
        <taxon>Bacteroidota</taxon>
        <taxon>Cytophagia</taxon>
        <taxon>Cytophagales</taxon>
        <taxon>Persicobacteraceae</taxon>
        <taxon>Aureibacter</taxon>
    </lineage>
</organism>
<sequence length="128" mass="14864">MEKTIKIRWINRLIAIMMSIHIFNVSVNVDDHLLPMTQQRVESNQIESFVELAGRILDVNYMIPDLPFGQDENKFFSGIVLFSCDVPKFELNINNCTYIDKSFSAFFKYAEYQTPIKEIIPPPPKCIS</sequence>
<evidence type="ECO:0000313" key="2">
    <source>
        <dbReference type="Proteomes" id="UP001185092"/>
    </source>
</evidence>
<accession>A0AAE3XH37</accession>
<name>A0AAE3XH37_9BACT</name>
<protein>
    <submittedName>
        <fullName evidence="1">Uncharacterized protein</fullName>
    </submittedName>
</protein>
<dbReference type="Proteomes" id="UP001185092">
    <property type="component" value="Unassembled WGS sequence"/>
</dbReference>
<keyword evidence="2" id="KW-1185">Reference proteome</keyword>
<proteinExistence type="predicted"/>
<dbReference type="EMBL" id="JAVDQD010000001">
    <property type="protein sequence ID" value="MDR6237531.1"/>
    <property type="molecule type" value="Genomic_DNA"/>
</dbReference>
<dbReference type="RefSeq" id="WP_309936995.1">
    <property type="nucleotide sequence ID" value="NZ_AP025305.1"/>
</dbReference>
<reference evidence="1" key="1">
    <citation type="submission" date="2023-07" db="EMBL/GenBank/DDBJ databases">
        <title>Genomic Encyclopedia of Type Strains, Phase IV (KMG-IV): sequencing the most valuable type-strain genomes for metagenomic binning, comparative biology and taxonomic classification.</title>
        <authorList>
            <person name="Goeker M."/>
        </authorList>
    </citation>
    <scope>NUCLEOTIDE SEQUENCE</scope>
    <source>
        <strain evidence="1">DSM 26174</strain>
    </source>
</reference>
<comment type="caution">
    <text evidence="1">The sequence shown here is derived from an EMBL/GenBank/DDBJ whole genome shotgun (WGS) entry which is preliminary data.</text>
</comment>
<evidence type="ECO:0000313" key="1">
    <source>
        <dbReference type="EMBL" id="MDR6237531.1"/>
    </source>
</evidence>
<dbReference type="AlphaFoldDB" id="A0AAE3XH37"/>
<gene>
    <name evidence="1" type="ORF">HNQ88_000507</name>
</gene>